<dbReference type="PANTHER" id="PTHR43537:SF45">
    <property type="entry name" value="GNTR FAMILY REGULATORY PROTEIN"/>
    <property type="match status" value="1"/>
</dbReference>
<keyword evidence="6" id="KW-1185">Reference proteome</keyword>
<accession>A0A6A7Y6M9</accession>
<dbReference type="GO" id="GO:0003700">
    <property type="term" value="F:DNA-binding transcription factor activity"/>
    <property type="evidence" value="ECO:0007669"/>
    <property type="project" value="InterPro"/>
</dbReference>
<gene>
    <name evidence="5" type="ORF">F0357_20060</name>
</gene>
<dbReference type="SUPFAM" id="SSF48008">
    <property type="entry name" value="GntR ligand-binding domain-like"/>
    <property type="match status" value="1"/>
</dbReference>
<keyword evidence="3" id="KW-0804">Transcription</keyword>
<proteinExistence type="predicted"/>
<dbReference type="Pfam" id="PF00392">
    <property type="entry name" value="GntR"/>
    <property type="match status" value="1"/>
</dbReference>
<dbReference type="Proteomes" id="UP000332515">
    <property type="component" value="Unassembled WGS sequence"/>
</dbReference>
<dbReference type="Gene3D" id="1.10.10.10">
    <property type="entry name" value="Winged helix-like DNA-binding domain superfamily/Winged helix DNA-binding domain"/>
    <property type="match status" value="1"/>
</dbReference>
<dbReference type="InterPro" id="IPR011711">
    <property type="entry name" value="GntR_C"/>
</dbReference>
<dbReference type="InterPro" id="IPR000524">
    <property type="entry name" value="Tscrpt_reg_HTH_GntR"/>
</dbReference>
<protein>
    <submittedName>
        <fullName evidence="5">GntR family transcriptional regulator</fullName>
    </submittedName>
</protein>
<evidence type="ECO:0000313" key="5">
    <source>
        <dbReference type="EMBL" id="MQT14904.1"/>
    </source>
</evidence>
<dbReference type="PROSITE" id="PS50949">
    <property type="entry name" value="HTH_GNTR"/>
    <property type="match status" value="1"/>
</dbReference>
<reference evidence="5 6" key="1">
    <citation type="submission" date="2019-09" db="EMBL/GenBank/DDBJ databases">
        <title>Segnochrobactrum spirostomi gen. nov., sp. nov., isolated from the ciliate Spirostomum cf. yagiui and description of a novel family, Segnochrobactraceae fam. nov. within the order Rhizobiales of the class Alphaproteobacteria.</title>
        <authorList>
            <person name="Akter S."/>
            <person name="Shazib S.U.A."/>
            <person name="Shin M.K."/>
        </authorList>
    </citation>
    <scope>NUCLEOTIDE SEQUENCE [LARGE SCALE GENOMIC DNA]</scope>
    <source>
        <strain evidence="5 6">Sp-1</strain>
    </source>
</reference>
<evidence type="ECO:0000256" key="2">
    <source>
        <dbReference type="ARBA" id="ARBA00023125"/>
    </source>
</evidence>
<evidence type="ECO:0000259" key="4">
    <source>
        <dbReference type="PROSITE" id="PS50949"/>
    </source>
</evidence>
<keyword evidence="1" id="KW-0805">Transcription regulation</keyword>
<dbReference type="EMBL" id="VWNA01000002">
    <property type="protein sequence ID" value="MQT14904.1"/>
    <property type="molecule type" value="Genomic_DNA"/>
</dbReference>
<dbReference type="GO" id="GO:0003677">
    <property type="term" value="F:DNA binding"/>
    <property type="evidence" value="ECO:0007669"/>
    <property type="project" value="UniProtKB-KW"/>
</dbReference>
<keyword evidence="2" id="KW-0238">DNA-binding</keyword>
<evidence type="ECO:0000256" key="3">
    <source>
        <dbReference type="ARBA" id="ARBA00023163"/>
    </source>
</evidence>
<evidence type="ECO:0000256" key="1">
    <source>
        <dbReference type="ARBA" id="ARBA00023015"/>
    </source>
</evidence>
<dbReference type="InterPro" id="IPR036390">
    <property type="entry name" value="WH_DNA-bd_sf"/>
</dbReference>
<sequence length="203" mass="22356">MMERLGVGRTPLREALFRLVQENLVENVPRRGHFVAQLSASDFFSLFEVRRELEALSARLAARRVSPDLLERLATLVEEARQGVAEGNRDPVWNLEVDERFHLIVAEAANNAHLKEAVARYYGLSVRALYKSHLSVALISEELWAYEGMVEALRAGDAKAAEDVMRAHLDIDPIKDIMSAAAGGADAATEAANAGARPKRVSP</sequence>
<dbReference type="Pfam" id="PF07729">
    <property type="entry name" value="FCD"/>
    <property type="match status" value="1"/>
</dbReference>
<dbReference type="InterPro" id="IPR036388">
    <property type="entry name" value="WH-like_DNA-bd_sf"/>
</dbReference>
<name>A0A6A7Y6M9_9HYPH</name>
<evidence type="ECO:0000313" key="6">
    <source>
        <dbReference type="Proteomes" id="UP000332515"/>
    </source>
</evidence>
<dbReference type="PANTHER" id="PTHR43537">
    <property type="entry name" value="TRANSCRIPTIONAL REGULATOR, GNTR FAMILY"/>
    <property type="match status" value="1"/>
</dbReference>
<comment type="caution">
    <text evidence="5">The sequence shown here is derived from an EMBL/GenBank/DDBJ whole genome shotgun (WGS) entry which is preliminary data.</text>
</comment>
<dbReference type="SUPFAM" id="SSF46785">
    <property type="entry name" value="Winged helix' DNA-binding domain"/>
    <property type="match status" value="1"/>
</dbReference>
<dbReference type="Gene3D" id="1.20.120.530">
    <property type="entry name" value="GntR ligand-binding domain-like"/>
    <property type="match status" value="1"/>
</dbReference>
<organism evidence="5 6">
    <name type="scientific">Segnochrobactrum spirostomi</name>
    <dbReference type="NCBI Taxonomy" id="2608987"/>
    <lineage>
        <taxon>Bacteria</taxon>
        <taxon>Pseudomonadati</taxon>
        <taxon>Pseudomonadota</taxon>
        <taxon>Alphaproteobacteria</taxon>
        <taxon>Hyphomicrobiales</taxon>
        <taxon>Segnochrobactraceae</taxon>
        <taxon>Segnochrobactrum</taxon>
    </lineage>
</organism>
<feature type="domain" description="HTH gntR-type" evidence="4">
    <location>
        <begin position="1"/>
        <end position="38"/>
    </location>
</feature>
<dbReference type="InterPro" id="IPR008920">
    <property type="entry name" value="TF_FadR/GntR_C"/>
</dbReference>
<dbReference type="RefSeq" id="WP_153488826.1">
    <property type="nucleotide sequence ID" value="NZ_VWNA01000002.1"/>
</dbReference>
<dbReference type="AlphaFoldDB" id="A0A6A7Y6M9"/>
<dbReference type="SMART" id="SM00895">
    <property type="entry name" value="FCD"/>
    <property type="match status" value="1"/>
</dbReference>